<feature type="non-terminal residue" evidence="17">
    <location>
        <position position="507"/>
    </location>
</feature>
<evidence type="ECO:0000256" key="11">
    <source>
        <dbReference type="ARBA" id="ARBA00023242"/>
    </source>
</evidence>
<evidence type="ECO:0000259" key="15">
    <source>
        <dbReference type="PROSITE" id="PS50157"/>
    </source>
</evidence>
<evidence type="ECO:0000256" key="1">
    <source>
        <dbReference type="ARBA" id="ARBA00003767"/>
    </source>
</evidence>
<evidence type="ECO:0000259" key="16">
    <source>
        <dbReference type="PROSITE" id="PS50950"/>
    </source>
</evidence>
<evidence type="ECO:0000256" key="7">
    <source>
        <dbReference type="ARBA" id="ARBA00022833"/>
    </source>
</evidence>
<dbReference type="InterPro" id="IPR006612">
    <property type="entry name" value="THAP_Znf"/>
</dbReference>
<dbReference type="Pfam" id="PF05485">
    <property type="entry name" value="THAP"/>
    <property type="match status" value="1"/>
</dbReference>
<evidence type="ECO:0000256" key="12">
    <source>
        <dbReference type="PROSITE-ProRule" id="PRU00042"/>
    </source>
</evidence>
<feature type="compositionally biased region" description="Basic and acidic residues" evidence="14">
    <location>
        <begin position="139"/>
        <end position="148"/>
    </location>
</feature>
<dbReference type="SUPFAM" id="SSF57716">
    <property type="entry name" value="Glucocorticoid receptor-like (DNA-binding domain)"/>
    <property type="match status" value="1"/>
</dbReference>
<dbReference type="InterPro" id="IPR050636">
    <property type="entry name" value="C2H2-ZF_domain-containing"/>
</dbReference>
<protein>
    <recommendedName>
        <fullName evidence="19">C2H2-type domain-containing protein</fullName>
    </recommendedName>
</protein>
<organism evidence="17 18">
    <name type="scientific">Aquarana catesbeiana</name>
    <name type="common">American bullfrog</name>
    <name type="synonym">Rana catesbeiana</name>
    <dbReference type="NCBI Taxonomy" id="8400"/>
    <lineage>
        <taxon>Eukaryota</taxon>
        <taxon>Metazoa</taxon>
        <taxon>Chordata</taxon>
        <taxon>Craniata</taxon>
        <taxon>Vertebrata</taxon>
        <taxon>Euteleostomi</taxon>
        <taxon>Amphibia</taxon>
        <taxon>Batrachia</taxon>
        <taxon>Anura</taxon>
        <taxon>Neobatrachia</taxon>
        <taxon>Ranoidea</taxon>
        <taxon>Ranidae</taxon>
        <taxon>Aquarana</taxon>
    </lineage>
</organism>
<keyword evidence="6 12" id="KW-0863">Zinc-finger</keyword>
<evidence type="ECO:0000313" key="18">
    <source>
        <dbReference type="Proteomes" id="UP000228934"/>
    </source>
</evidence>
<evidence type="ECO:0000256" key="13">
    <source>
        <dbReference type="PROSITE-ProRule" id="PRU00309"/>
    </source>
</evidence>
<feature type="region of interest" description="Disordered" evidence="14">
    <location>
        <begin position="110"/>
        <end position="148"/>
    </location>
</feature>
<dbReference type="FunFam" id="3.30.160.60:FF:000464">
    <property type="entry name" value="Zinc finger and SCAN domain containing 25"/>
    <property type="match status" value="1"/>
</dbReference>
<dbReference type="PANTHER" id="PTHR47772">
    <property type="entry name" value="ZINC FINGER PROTEIN 200"/>
    <property type="match status" value="1"/>
</dbReference>
<dbReference type="GO" id="GO:0003677">
    <property type="term" value="F:DNA binding"/>
    <property type="evidence" value="ECO:0007669"/>
    <property type="project" value="UniProtKB-UniRule"/>
</dbReference>
<evidence type="ECO:0000256" key="4">
    <source>
        <dbReference type="ARBA" id="ARBA00022723"/>
    </source>
</evidence>
<dbReference type="Proteomes" id="UP000228934">
    <property type="component" value="Unassembled WGS sequence"/>
</dbReference>
<dbReference type="PANTHER" id="PTHR47772:SF7">
    <property type="entry name" value="ZINC FINGER PROTEIN 160"/>
    <property type="match status" value="1"/>
</dbReference>
<keyword evidence="18" id="KW-1185">Reference proteome</keyword>
<dbReference type="InterPro" id="IPR013087">
    <property type="entry name" value="Znf_C2H2_type"/>
</dbReference>
<keyword evidence="5" id="KW-0677">Repeat</keyword>
<evidence type="ECO:0000256" key="14">
    <source>
        <dbReference type="SAM" id="MobiDB-lite"/>
    </source>
</evidence>
<dbReference type="PROSITE" id="PS50157">
    <property type="entry name" value="ZINC_FINGER_C2H2_2"/>
    <property type="match status" value="1"/>
</dbReference>
<keyword evidence="11" id="KW-0539">Nucleus</keyword>
<dbReference type="Gene3D" id="3.30.160.60">
    <property type="entry name" value="Classic Zinc Finger"/>
    <property type="match status" value="2"/>
</dbReference>
<dbReference type="SUPFAM" id="SSF57667">
    <property type="entry name" value="beta-beta-alpha zinc fingers"/>
    <property type="match status" value="1"/>
</dbReference>
<evidence type="ECO:0008006" key="19">
    <source>
        <dbReference type="Google" id="ProtNLM"/>
    </source>
</evidence>
<dbReference type="SMART" id="SM00692">
    <property type="entry name" value="DM3"/>
    <property type="match status" value="1"/>
</dbReference>
<gene>
    <name evidence="17" type="ORF">AB205_0208740</name>
</gene>
<dbReference type="GO" id="GO:0005634">
    <property type="term" value="C:nucleus"/>
    <property type="evidence" value="ECO:0007669"/>
    <property type="project" value="UniProtKB-SubCell"/>
</dbReference>
<dbReference type="SMART" id="SM00980">
    <property type="entry name" value="THAP"/>
    <property type="match status" value="1"/>
</dbReference>
<feature type="non-terminal residue" evidence="17">
    <location>
        <position position="1"/>
    </location>
</feature>
<name>A0A2G9RZY3_AQUCT</name>
<dbReference type="Gene3D" id="6.10.140.140">
    <property type="match status" value="1"/>
</dbReference>
<evidence type="ECO:0000256" key="6">
    <source>
        <dbReference type="ARBA" id="ARBA00022771"/>
    </source>
</evidence>
<dbReference type="SUPFAM" id="SSF109640">
    <property type="entry name" value="KRAB domain (Kruppel-associated box)"/>
    <property type="match status" value="1"/>
</dbReference>
<evidence type="ECO:0000256" key="3">
    <source>
        <dbReference type="ARBA" id="ARBA00006991"/>
    </source>
</evidence>
<comment type="subcellular location">
    <subcellularLocation>
        <location evidence="2">Nucleus</location>
    </subcellularLocation>
</comment>
<evidence type="ECO:0000256" key="9">
    <source>
        <dbReference type="ARBA" id="ARBA00023125"/>
    </source>
</evidence>
<dbReference type="InterPro" id="IPR036051">
    <property type="entry name" value="KRAB_dom_sf"/>
</dbReference>
<comment type="similarity">
    <text evidence="3">Belongs to the krueppel C2H2-type zinc-finger protein family.</text>
</comment>
<feature type="domain" description="THAP-type" evidence="16">
    <location>
        <begin position="4"/>
        <end position="93"/>
    </location>
</feature>
<feature type="domain" description="C2H2-type" evidence="15">
    <location>
        <begin position="424"/>
        <end position="451"/>
    </location>
</feature>
<dbReference type="Pfam" id="PF01352">
    <property type="entry name" value="KRAB"/>
    <property type="match status" value="1"/>
</dbReference>
<evidence type="ECO:0000256" key="2">
    <source>
        <dbReference type="ARBA" id="ARBA00004123"/>
    </source>
</evidence>
<keyword evidence="7" id="KW-0862">Zinc</keyword>
<dbReference type="OrthoDB" id="6077919at2759"/>
<keyword evidence="10" id="KW-0804">Transcription</keyword>
<evidence type="ECO:0000256" key="8">
    <source>
        <dbReference type="ARBA" id="ARBA00023015"/>
    </source>
</evidence>
<accession>A0A2G9RZY3</accession>
<comment type="function">
    <text evidence="1">May be involved in transcriptional regulation.</text>
</comment>
<evidence type="ECO:0000256" key="5">
    <source>
        <dbReference type="ARBA" id="ARBA00022737"/>
    </source>
</evidence>
<dbReference type="GO" id="GO:0008270">
    <property type="term" value="F:zinc ion binding"/>
    <property type="evidence" value="ECO:0007669"/>
    <property type="project" value="UniProtKB-KW"/>
</dbReference>
<dbReference type="InterPro" id="IPR001909">
    <property type="entry name" value="KRAB"/>
</dbReference>
<evidence type="ECO:0000313" key="17">
    <source>
        <dbReference type="EMBL" id="PIO32783.1"/>
    </source>
</evidence>
<dbReference type="PROSITE" id="PS50950">
    <property type="entry name" value="ZF_THAP"/>
    <property type="match status" value="1"/>
</dbReference>
<keyword evidence="9 13" id="KW-0238">DNA-binding</keyword>
<dbReference type="EMBL" id="KV928078">
    <property type="protein sequence ID" value="PIO32783.1"/>
    <property type="molecule type" value="Genomic_DNA"/>
</dbReference>
<sequence length="507" mass="57337">VSTMTKCIVKDCHSNSGTDSGVLLHGFPSSLDLIKLWLEQTGNSFSDIDAFARNVLYSRSDRYQMCSKHFSPKSYVFNGTKMVLKSDAVPTVFQEAQCVSKGSSCQKVREEGDARLHSASSKAYVENQPTSPQHKQRHLHTDEQEHSECMEDKQCSTVTMKMIDKAVPVKCGDVTISFSMDEWDYIENHKDLYQEVMAESDQRPSSCSPPEEPAELCNEFVTQTSVTDKHDDGQCRENFKQVDVATNTFTSESSTASSDQEIEELCVNNSMETIEEQEEAYTDESKSSDLGEEPYIMTCSPGEIVEDGKTMLHGSQAEDEEGSMPAESPKQAMENLAYSSTSGQCEEQAWSDYERYVGDPSYTSGEPLQIKEENSQFNYSYSEEPAFIDPNPTHEERSELFDTMNNLLIHQITFGQSSSVDKPYACSHCEKRFAKRSHLGMHLKTHTGERPYACPDCGKKFSRSRDPREYNGGHCNFLSCTVFAQQFFKRVFFRKKKTVSCFKKKKT</sequence>
<dbReference type="PROSITE" id="PS00028">
    <property type="entry name" value="ZINC_FINGER_C2H2_1"/>
    <property type="match status" value="1"/>
</dbReference>
<keyword evidence="4" id="KW-0479">Metal-binding</keyword>
<dbReference type="GO" id="GO:0006355">
    <property type="term" value="P:regulation of DNA-templated transcription"/>
    <property type="evidence" value="ECO:0007669"/>
    <property type="project" value="InterPro"/>
</dbReference>
<proteinExistence type="inferred from homology"/>
<dbReference type="InterPro" id="IPR036236">
    <property type="entry name" value="Znf_C2H2_sf"/>
</dbReference>
<dbReference type="FunFam" id="3.30.160.60:FF:000100">
    <property type="entry name" value="Zinc finger 45-like"/>
    <property type="match status" value="1"/>
</dbReference>
<evidence type="ECO:0000256" key="10">
    <source>
        <dbReference type="ARBA" id="ARBA00023163"/>
    </source>
</evidence>
<keyword evidence="8" id="KW-0805">Transcription regulation</keyword>
<dbReference type="AlphaFoldDB" id="A0A2G9RZY3"/>
<reference evidence="18" key="1">
    <citation type="journal article" date="2017" name="Nat. Commun.">
        <title>The North American bullfrog draft genome provides insight into hormonal regulation of long noncoding RNA.</title>
        <authorList>
            <person name="Hammond S.A."/>
            <person name="Warren R.L."/>
            <person name="Vandervalk B.P."/>
            <person name="Kucuk E."/>
            <person name="Khan H."/>
            <person name="Gibb E.A."/>
            <person name="Pandoh P."/>
            <person name="Kirk H."/>
            <person name="Zhao Y."/>
            <person name="Jones M."/>
            <person name="Mungall A.J."/>
            <person name="Coope R."/>
            <person name="Pleasance S."/>
            <person name="Moore R.A."/>
            <person name="Holt R.A."/>
            <person name="Round J.M."/>
            <person name="Ohora S."/>
            <person name="Walle B.V."/>
            <person name="Veldhoen N."/>
            <person name="Helbing C.C."/>
            <person name="Birol I."/>
        </authorList>
    </citation>
    <scope>NUCLEOTIDE SEQUENCE [LARGE SCALE GENOMIC DNA]</scope>
</reference>